<reference evidence="2" key="1">
    <citation type="journal article" date="2018" name="Data Brief">
        <title>Genome sequence data from 17 accessions of Ensete ventricosum, a staple food crop for millions in Ethiopia.</title>
        <authorList>
            <person name="Yemataw Z."/>
            <person name="Muzemil S."/>
            <person name="Ambachew D."/>
            <person name="Tripathi L."/>
            <person name="Tesfaye K."/>
            <person name="Chala A."/>
            <person name="Farbos A."/>
            <person name="O'Neill P."/>
            <person name="Moore K."/>
            <person name="Grant M."/>
            <person name="Studholme D.J."/>
        </authorList>
    </citation>
    <scope>NUCLEOTIDE SEQUENCE [LARGE SCALE GENOMIC DNA]</scope>
    <source>
        <tissue evidence="2">Leaf</tissue>
    </source>
</reference>
<organism evidence="2">
    <name type="scientific">Ensete ventricosum</name>
    <name type="common">Abyssinian banana</name>
    <name type="synonym">Musa ensete</name>
    <dbReference type="NCBI Taxonomy" id="4639"/>
    <lineage>
        <taxon>Eukaryota</taxon>
        <taxon>Viridiplantae</taxon>
        <taxon>Streptophyta</taxon>
        <taxon>Embryophyta</taxon>
        <taxon>Tracheophyta</taxon>
        <taxon>Spermatophyta</taxon>
        <taxon>Magnoliopsida</taxon>
        <taxon>Liliopsida</taxon>
        <taxon>Zingiberales</taxon>
        <taxon>Musaceae</taxon>
        <taxon>Ensete</taxon>
    </lineage>
</organism>
<gene>
    <name evidence="2" type="ORF">BHM03_00042425</name>
</gene>
<feature type="region of interest" description="Disordered" evidence="1">
    <location>
        <begin position="1"/>
        <end position="49"/>
    </location>
</feature>
<dbReference type="AlphaFoldDB" id="A0A445MKE0"/>
<evidence type="ECO:0000256" key="1">
    <source>
        <dbReference type="SAM" id="MobiDB-lite"/>
    </source>
</evidence>
<dbReference type="EMBL" id="KV876368">
    <property type="protein sequence ID" value="RZR74747.1"/>
    <property type="molecule type" value="Genomic_DNA"/>
</dbReference>
<accession>A0A445MKE0</accession>
<proteinExistence type="predicted"/>
<evidence type="ECO:0000313" key="2">
    <source>
        <dbReference type="EMBL" id="RZR74747.1"/>
    </source>
</evidence>
<protein>
    <submittedName>
        <fullName evidence="2">Uncharacterized protein</fullName>
    </submittedName>
</protein>
<name>A0A445MKE0_ENSVE</name>
<dbReference type="Proteomes" id="UP000290560">
    <property type="component" value="Unassembled WGS sequence"/>
</dbReference>
<sequence length="114" mass="12609">MHPREGGDTRRKKKPKLGSTKCPRAPSLERLSCEKPMVPRKVTRGDRLRVQSLRGKELAGAAEADPDAGRTPILGRVISYMGDKIIDLRNKIWELKATPGPKVVAAIEQRATDL</sequence>